<evidence type="ECO:0000313" key="1">
    <source>
        <dbReference type="EMBL" id="KAL0301415.1"/>
    </source>
</evidence>
<organism evidence="1">
    <name type="scientific">Sesamum radiatum</name>
    <name type="common">Black benniseed</name>
    <dbReference type="NCBI Taxonomy" id="300843"/>
    <lineage>
        <taxon>Eukaryota</taxon>
        <taxon>Viridiplantae</taxon>
        <taxon>Streptophyta</taxon>
        <taxon>Embryophyta</taxon>
        <taxon>Tracheophyta</taxon>
        <taxon>Spermatophyta</taxon>
        <taxon>Magnoliopsida</taxon>
        <taxon>eudicotyledons</taxon>
        <taxon>Gunneridae</taxon>
        <taxon>Pentapetalae</taxon>
        <taxon>asterids</taxon>
        <taxon>lamiids</taxon>
        <taxon>Lamiales</taxon>
        <taxon>Pedaliaceae</taxon>
        <taxon>Sesamum</taxon>
    </lineage>
</organism>
<reference evidence="1" key="2">
    <citation type="journal article" date="2024" name="Plant">
        <title>Genomic evolution and insights into agronomic trait innovations of Sesamum species.</title>
        <authorList>
            <person name="Miao H."/>
            <person name="Wang L."/>
            <person name="Qu L."/>
            <person name="Liu H."/>
            <person name="Sun Y."/>
            <person name="Le M."/>
            <person name="Wang Q."/>
            <person name="Wei S."/>
            <person name="Zheng Y."/>
            <person name="Lin W."/>
            <person name="Duan Y."/>
            <person name="Cao H."/>
            <person name="Xiong S."/>
            <person name="Wang X."/>
            <person name="Wei L."/>
            <person name="Li C."/>
            <person name="Ma Q."/>
            <person name="Ju M."/>
            <person name="Zhao R."/>
            <person name="Li G."/>
            <person name="Mu C."/>
            <person name="Tian Q."/>
            <person name="Mei H."/>
            <person name="Zhang T."/>
            <person name="Gao T."/>
            <person name="Zhang H."/>
        </authorList>
    </citation>
    <scope>NUCLEOTIDE SEQUENCE</scope>
    <source>
        <strain evidence="1">G02</strain>
    </source>
</reference>
<dbReference type="EMBL" id="JACGWJ010000030">
    <property type="protein sequence ID" value="KAL0301415.1"/>
    <property type="molecule type" value="Genomic_DNA"/>
</dbReference>
<proteinExistence type="predicted"/>
<gene>
    <name evidence="1" type="ORF">Sradi_6418300</name>
</gene>
<name>A0AAW2K383_SESRA</name>
<sequence length="112" mass="12681">MAISFIENGFFLLKTFHAINCDRGLLKSLITLAQVAENENPVEVDLTWCGFHVRIHGLPIGKMTLDIARFIGDKIGRLHTFDQAKGLESWGSFMRLRMAIDITKPLPWALKI</sequence>
<comment type="caution">
    <text evidence="1">The sequence shown here is derived from an EMBL/GenBank/DDBJ whole genome shotgun (WGS) entry which is preliminary data.</text>
</comment>
<accession>A0AAW2K383</accession>
<dbReference type="AlphaFoldDB" id="A0AAW2K383"/>
<protein>
    <submittedName>
        <fullName evidence="1">Uncharacterized protein</fullName>
    </submittedName>
</protein>
<reference evidence="1" key="1">
    <citation type="submission" date="2020-06" db="EMBL/GenBank/DDBJ databases">
        <authorList>
            <person name="Li T."/>
            <person name="Hu X."/>
            <person name="Zhang T."/>
            <person name="Song X."/>
            <person name="Zhang H."/>
            <person name="Dai N."/>
            <person name="Sheng W."/>
            <person name="Hou X."/>
            <person name="Wei L."/>
        </authorList>
    </citation>
    <scope>NUCLEOTIDE SEQUENCE</scope>
    <source>
        <strain evidence="1">G02</strain>
        <tissue evidence="1">Leaf</tissue>
    </source>
</reference>